<feature type="transmembrane region" description="Helical" evidence="6">
    <location>
        <begin position="339"/>
        <end position="364"/>
    </location>
</feature>
<name>A0ABU3VC70_9RHOB</name>
<organism evidence="7 8">
    <name type="scientific">Sedimentitalea todarodis</name>
    <dbReference type="NCBI Taxonomy" id="1631240"/>
    <lineage>
        <taxon>Bacteria</taxon>
        <taxon>Pseudomonadati</taxon>
        <taxon>Pseudomonadota</taxon>
        <taxon>Alphaproteobacteria</taxon>
        <taxon>Rhodobacterales</taxon>
        <taxon>Paracoccaceae</taxon>
        <taxon>Sedimentitalea</taxon>
    </lineage>
</organism>
<evidence type="ECO:0000256" key="6">
    <source>
        <dbReference type="SAM" id="Phobius"/>
    </source>
</evidence>
<feature type="transmembrane region" description="Helical" evidence="6">
    <location>
        <begin position="53"/>
        <end position="79"/>
    </location>
</feature>
<evidence type="ECO:0000256" key="1">
    <source>
        <dbReference type="ARBA" id="ARBA00004651"/>
    </source>
</evidence>
<reference evidence="8" key="1">
    <citation type="submission" date="2023-05" db="EMBL/GenBank/DDBJ databases">
        <title>Sedimentitalea sp. nov. JM2-8.</title>
        <authorList>
            <person name="Huang J."/>
        </authorList>
    </citation>
    <scope>NUCLEOTIDE SEQUENCE [LARGE SCALE GENOMIC DNA]</scope>
    <source>
        <strain evidence="8">KHS03</strain>
    </source>
</reference>
<feature type="transmembrane region" description="Helical" evidence="6">
    <location>
        <begin position="99"/>
        <end position="121"/>
    </location>
</feature>
<protein>
    <submittedName>
        <fullName evidence="7">LPS export ABC transporter permease LptG</fullName>
    </submittedName>
</protein>
<evidence type="ECO:0000256" key="5">
    <source>
        <dbReference type="ARBA" id="ARBA00023136"/>
    </source>
</evidence>
<evidence type="ECO:0000313" key="8">
    <source>
        <dbReference type="Proteomes" id="UP001255416"/>
    </source>
</evidence>
<feature type="transmembrane region" description="Helical" evidence="6">
    <location>
        <begin position="307"/>
        <end position="327"/>
    </location>
</feature>
<dbReference type="Proteomes" id="UP001255416">
    <property type="component" value="Unassembled WGS sequence"/>
</dbReference>
<keyword evidence="5 6" id="KW-0472">Membrane</keyword>
<dbReference type="PANTHER" id="PTHR33529:SF2">
    <property type="entry name" value="LIPOPOLYSACCHARIDE EXPORT SYSTEM PERMEASE PROTEIN LPTG"/>
    <property type="match status" value="1"/>
</dbReference>
<keyword evidence="3 6" id="KW-0812">Transmembrane</keyword>
<keyword evidence="8" id="KW-1185">Reference proteome</keyword>
<comment type="caution">
    <text evidence="7">The sequence shown here is derived from an EMBL/GenBank/DDBJ whole genome shotgun (WGS) entry which is preliminary data.</text>
</comment>
<dbReference type="InterPro" id="IPR030923">
    <property type="entry name" value="LptG"/>
</dbReference>
<evidence type="ECO:0000256" key="3">
    <source>
        <dbReference type="ARBA" id="ARBA00022692"/>
    </source>
</evidence>
<evidence type="ECO:0000256" key="4">
    <source>
        <dbReference type="ARBA" id="ARBA00022989"/>
    </source>
</evidence>
<dbReference type="RefSeq" id="WP_316774909.1">
    <property type="nucleotide sequence ID" value="NZ_JASMWN010000004.1"/>
</dbReference>
<proteinExistence type="predicted"/>
<comment type="subcellular location">
    <subcellularLocation>
        <location evidence="1">Cell membrane</location>
        <topology evidence="1">Multi-pass membrane protein</topology>
    </subcellularLocation>
</comment>
<accession>A0ABU3VC70</accession>
<dbReference type="PANTHER" id="PTHR33529">
    <property type="entry name" value="SLR0882 PROTEIN-RELATED"/>
    <property type="match status" value="1"/>
</dbReference>
<keyword evidence="2" id="KW-1003">Cell membrane</keyword>
<dbReference type="NCBIfam" id="TIGR04408">
    <property type="entry name" value="LptG_lptG"/>
    <property type="match status" value="1"/>
</dbReference>
<feature type="transmembrane region" description="Helical" evidence="6">
    <location>
        <begin position="12"/>
        <end position="32"/>
    </location>
</feature>
<dbReference type="EMBL" id="JASMWN010000004">
    <property type="protein sequence ID" value="MDU9003771.1"/>
    <property type="molecule type" value="Genomic_DNA"/>
</dbReference>
<gene>
    <name evidence="7" type="primary">lptG</name>
    <name evidence="7" type="ORF">QO231_07880</name>
</gene>
<feature type="transmembrane region" description="Helical" evidence="6">
    <location>
        <begin position="284"/>
        <end position="301"/>
    </location>
</feature>
<dbReference type="InterPro" id="IPR005495">
    <property type="entry name" value="LptG/LptF_permease"/>
</dbReference>
<evidence type="ECO:0000313" key="7">
    <source>
        <dbReference type="EMBL" id="MDU9003771.1"/>
    </source>
</evidence>
<dbReference type="Pfam" id="PF03739">
    <property type="entry name" value="LptF_LptG"/>
    <property type="match status" value="1"/>
</dbReference>
<sequence>MILDRYFAKRFLVSFLLIGAVFLTLILLIDLIEQLRKFEGIDVSFGKLFRLTLLNAPSAINEILPLLMILSTIVLFIGLARSSELVVTRAAGRSGIRALAAPIMVAMVIGGLAVSTLNPIVAATSNRYQQLADTYRTGGPSALSLSGEGLWLRQGALRGQSVIHATGYGGGEDMLVLYDVTILAYAPNDGPIRRIRAESATLTQDEWVLGDVKVWPLITGLNPETNADTYDVLRIPTTLTEERIRDSIGRPSGISIYDLPQTIRELKRAGFATKRQEVWLQAELARPLFLVAMVLVGAAFTMRHTRFGGTGVAVLASVLLGFGLYFIRNFAQILGENGQIPVTLAAWAPPIASILLTLGLLLYAEDG</sequence>
<keyword evidence="4 6" id="KW-1133">Transmembrane helix</keyword>
<evidence type="ECO:0000256" key="2">
    <source>
        <dbReference type="ARBA" id="ARBA00022475"/>
    </source>
</evidence>